<dbReference type="InterPro" id="IPR023352">
    <property type="entry name" value="MAPEG-like_dom_sf"/>
</dbReference>
<keyword evidence="7" id="KW-1185">Reference proteome</keyword>
<evidence type="ECO:0000256" key="2">
    <source>
        <dbReference type="ARBA" id="ARBA00022692"/>
    </source>
</evidence>
<evidence type="ECO:0000256" key="1">
    <source>
        <dbReference type="ARBA" id="ARBA00004141"/>
    </source>
</evidence>
<proteinExistence type="predicted"/>
<dbReference type="GeneID" id="28759372"/>
<dbReference type="PANTHER" id="PTHR10250:SF26">
    <property type="entry name" value="GLUTATHIONE S-TRANSFERASE 3, MITOCHONDRIAL"/>
    <property type="match status" value="1"/>
</dbReference>
<evidence type="ECO:0000313" key="7">
    <source>
        <dbReference type="Proteomes" id="UP000077069"/>
    </source>
</evidence>
<evidence type="ECO:0008006" key="8">
    <source>
        <dbReference type="Google" id="ProtNLM"/>
    </source>
</evidence>
<dbReference type="STRING" id="1460663.A0A177BW62"/>
<reference evidence="6 7" key="1">
    <citation type="submission" date="2016-05" db="EMBL/GenBank/DDBJ databases">
        <title>Comparative analysis of secretome profiles of manganese(II)-oxidizing ascomycete fungi.</title>
        <authorList>
            <consortium name="DOE Joint Genome Institute"/>
            <person name="Zeiner C.A."/>
            <person name="Purvine S.O."/>
            <person name="Zink E.M."/>
            <person name="Wu S."/>
            <person name="Pasa-Tolic L."/>
            <person name="Chaput D.L."/>
            <person name="Haridas S."/>
            <person name="Grigoriev I.V."/>
            <person name="Santelli C.M."/>
            <person name="Hansel C.M."/>
        </authorList>
    </citation>
    <scope>NUCLEOTIDE SEQUENCE [LARGE SCALE GENOMIC DNA]</scope>
    <source>
        <strain evidence="6 7">AP3s5-JAC2a</strain>
    </source>
</reference>
<evidence type="ECO:0000313" key="6">
    <source>
        <dbReference type="EMBL" id="OAF99365.1"/>
    </source>
</evidence>
<dbReference type="Pfam" id="PF01124">
    <property type="entry name" value="MAPEG"/>
    <property type="match status" value="1"/>
</dbReference>
<dbReference type="Gene3D" id="1.20.120.550">
    <property type="entry name" value="Membrane associated eicosanoid/glutathione metabolism-like domain"/>
    <property type="match status" value="1"/>
</dbReference>
<dbReference type="OrthoDB" id="410651at2759"/>
<accession>A0A177BW62</accession>
<dbReference type="EMBL" id="KV441562">
    <property type="protein sequence ID" value="OAF99365.1"/>
    <property type="molecule type" value="Genomic_DNA"/>
</dbReference>
<dbReference type="GO" id="GO:0005635">
    <property type="term" value="C:nuclear envelope"/>
    <property type="evidence" value="ECO:0007669"/>
    <property type="project" value="TreeGrafter"/>
</dbReference>
<dbReference type="PANTHER" id="PTHR10250">
    <property type="entry name" value="MICROSOMAL GLUTATHIONE S-TRANSFERASE"/>
    <property type="match status" value="1"/>
</dbReference>
<dbReference type="GO" id="GO:0004602">
    <property type="term" value="F:glutathione peroxidase activity"/>
    <property type="evidence" value="ECO:0007669"/>
    <property type="project" value="TreeGrafter"/>
</dbReference>
<dbReference type="InterPro" id="IPR050997">
    <property type="entry name" value="MAPEG"/>
</dbReference>
<dbReference type="Proteomes" id="UP000077069">
    <property type="component" value="Unassembled WGS sequence"/>
</dbReference>
<evidence type="ECO:0000256" key="3">
    <source>
        <dbReference type="ARBA" id="ARBA00022989"/>
    </source>
</evidence>
<gene>
    <name evidence="6" type="ORF">CC84DRAFT_1131199</name>
</gene>
<dbReference type="InterPro" id="IPR001129">
    <property type="entry name" value="Membr-assoc_MAPEG"/>
</dbReference>
<comment type="subcellular location">
    <subcellularLocation>
        <location evidence="1">Membrane</location>
        <topology evidence="1">Multi-pass membrane protein</topology>
    </subcellularLocation>
</comment>
<dbReference type="GO" id="GO:0005783">
    <property type="term" value="C:endoplasmic reticulum"/>
    <property type="evidence" value="ECO:0007669"/>
    <property type="project" value="TreeGrafter"/>
</dbReference>
<evidence type="ECO:0000256" key="5">
    <source>
        <dbReference type="SAM" id="Phobius"/>
    </source>
</evidence>
<name>A0A177BW62_9PLEO</name>
<sequence length="153" mass="16470">MQAIQIPADYGFVLLSVVSTFLTGTYLGSRVGSFRKAAKVPYPFEYASWEQVQSAPAERKAALLAFNAAQRGHQNFGEVHLTTVGCLLICGLSQPKLTAALGGVWSVGRILYSIGYTNWNQNGKGRYAGAPGLLVQYGIQIWAGVVAWGLAMK</sequence>
<dbReference type="InParanoid" id="A0A177BW62"/>
<dbReference type="GO" id="GO:0004364">
    <property type="term" value="F:glutathione transferase activity"/>
    <property type="evidence" value="ECO:0007669"/>
    <property type="project" value="TreeGrafter"/>
</dbReference>
<dbReference type="GO" id="GO:0016020">
    <property type="term" value="C:membrane"/>
    <property type="evidence" value="ECO:0007669"/>
    <property type="project" value="UniProtKB-SubCell"/>
</dbReference>
<dbReference type="SUPFAM" id="SSF161084">
    <property type="entry name" value="MAPEG domain-like"/>
    <property type="match status" value="1"/>
</dbReference>
<keyword evidence="4 5" id="KW-0472">Membrane</keyword>
<feature type="transmembrane region" description="Helical" evidence="5">
    <location>
        <begin position="12"/>
        <end position="29"/>
    </location>
</feature>
<protein>
    <recommendedName>
        <fullName evidence="8">Membrane-associated proteins in eicosanoid and glutathione metabolism</fullName>
    </recommendedName>
</protein>
<keyword evidence="2 5" id="KW-0812">Transmembrane</keyword>
<organism evidence="6 7">
    <name type="scientific">Paraphaeosphaeria sporulosa</name>
    <dbReference type="NCBI Taxonomy" id="1460663"/>
    <lineage>
        <taxon>Eukaryota</taxon>
        <taxon>Fungi</taxon>
        <taxon>Dikarya</taxon>
        <taxon>Ascomycota</taxon>
        <taxon>Pezizomycotina</taxon>
        <taxon>Dothideomycetes</taxon>
        <taxon>Pleosporomycetidae</taxon>
        <taxon>Pleosporales</taxon>
        <taxon>Massarineae</taxon>
        <taxon>Didymosphaeriaceae</taxon>
        <taxon>Paraphaeosphaeria</taxon>
    </lineage>
</organism>
<evidence type="ECO:0000256" key="4">
    <source>
        <dbReference type="ARBA" id="ARBA00023136"/>
    </source>
</evidence>
<dbReference type="RefSeq" id="XP_018029731.1">
    <property type="nucleotide sequence ID" value="XM_018175886.1"/>
</dbReference>
<dbReference type="AlphaFoldDB" id="A0A177BW62"/>
<keyword evidence="3 5" id="KW-1133">Transmembrane helix</keyword>